<dbReference type="CDD" id="cd07025">
    <property type="entry name" value="Peptidase_S66"/>
    <property type="match status" value="1"/>
</dbReference>
<evidence type="ECO:0000259" key="6">
    <source>
        <dbReference type="Pfam" id="PF02016"/>
    </source>
</evidence>
<dbReference type="Pfam" id="PF02016">
    <property type="entry name" value="Peptidase_S66"/>
    <property type="match status" value="1"/>
</dbReference>
<dbReference type="PIRSF" id="PIRSF028757">
    <property type="entry name" value="LD-carboxypeptidase"/>
    <property type="match status" value="1"/>
</dbReference>
<evidence type="ECO:0000256" key="3">
    <source>
        <dbReference type="ARBA" id="ARBA00022670"/>
    </source>
</evidence>
<dbReference type="InterPro" id="IPR003507">
    <property type="entry name" value="S66_fam"/>
</dbReference>
<evidence type="ECO:0000256" key="4">
    <source>
        <dbReference type="ARBA" id="ARBA00022801"/>
    </source>
</evidence>
<dbReference type="InterPro" id="IPR040449">
    <property type="entry name" value="Peptidase_S66_N"/>
</dbReference>
<evidence type="ECO:0000313" key="9">
    <source>
        <dbReference type="Proteomes" id="UP001181355"/>
    </source>
</evidence>
<dbReference type="Gene3D" id="3.40.50.10740">
    <property type="entry name" value="Class I glutamine amidotransferase-like"/>
    <property type="match status" value="1"/>
</dbReference>
<dbReference type="InterPro" id="IPR040921">
    <property type="entry name" value="Peptidase_S66C"/>
</dbReference>
<protein>
    <submittedName>
        <fullName evidence="8">LD-carboxypeptidase</fullName>
    </submittedName>
</protein>
<reference evidence="8" key="1">
    <citation type="submission" date="2023-09" db="EMBL/GenBank/DDBJ databases">
        <title>Undibacterium sp. 20NA77.5 isolated from freshwater.</title>
        <authorList>
            <person name="Le V."/>
            <person name="Ko S.-R."/>
            <person name="Ahn C.-Y."/>
            <person name="Oh H.-M."/>
        </authorList>
    </citation>
    <scope>NUCLEOTIDE SEQUENCE</scope>
    <source>
        <strain evidence="8">20NA77.5</strain>
    </source>
</reference>
<evidence type="ECO:0000259" key="7">
    <source>
        <dbReference type="Pfam" id="PF17676"/>
    </source>
</evidence>
<keyword evidence="9" id="KW-1185">Reference proteome</keyword>
<evidence type="ECO:0000256" key="1">
    <source>
        <dbReference type="ARBA" id="ARBA00010233"/>
    </source>
</evidence>
<dbReference type="InterPro" id="IPR027478">
    <property type="entry name" value="LdcA_N"/>
</dbReference>
<evidence type="ECO:0000313" key="8">
    <source>
        <dbReference type="EMBL" id="WMW78930.1"/>
    </source>
</evidence>
<dbReference type="InterPro" id="IPR029062">
    <property type="entry name" value="Class_I_gatase-like"/>
</dbReference>
<evidence type="ECO:0000256" key="5">
    <source>
        <dbReference type="ARBA" id="ARBA00022825"/>
    </source>
</evidence>
<dbReference type="PANTHER" id="PTHR30237">
    <property type="entry name" value="MURAMOYLTETRAPEPTIDE CARBOXYPEPTIDASE"/>
    <property type="match status" value="1"/>
</dbReference>
<organism evidence="8 9">
    <name type="scientific">Undibacterium cyanobacteriorum</name>
    <dbReference type="NCBI Taxonomy" id="3073561"/>
    <lineage>
        <taxon>Bacteria</taxon>
        <taxon>Pseudomonadati</taxon>
        <taxon>Pseudomonadota</taxon>
        <taxon>Betaproteobacteria</taxon>
        <taxon>Burkholderiales</taxon>
        <taxon>Oxalobacteraceae</taxon>
        <taxon>Undibacterium</taxon>
    </lineage>
</organism>
<accession>A0ABY9RE53</accession>
<keyword evidence="5" id="KW-0720">Serine protease</keyword>
<feature type="domain" description="LD-carboxypeptidase C-terminal" evidence="7">
    <location>
        <begin position="178"/>
        <end position="293"/>
    </location>
</feature>
<dbReference type="SUPFAM" id="SSF141986">
    <property type="entry name" value="LD-carboxypeptidase A C-terminal domain-like"/>
    <property type="match status" value="1"/>
</dbReference>
<dbReference type="PANTHER" id="PTHR30237:SF2">
    <property type="entry name" value="MUREIN TETRAPEPTIDE CARBOXYPEPTIDASE"/>
    <property type="match status" value="1"/>
</dbReference>
<evidence type="ECO:0000256" key="2">
    <source>
        <dbReference type="ARBA" id="ARBA00022645"/>
    </source>
</evidence>
<dbReference type="Pfam" id="PF17676">
    <property type="entry name" value="Peptidase_S66C"/>
    <property type="match status" value="1"/>
</dbReference>
<comment type="similarity">
    <text evidence="1">Belongs to the peptidase S66 family.</text>
</comment>
<keyword evidence="3" id="KW-0645">Protease</keyword>
<dbReference type="RefSeq" id="WP_309480432.1">
    <property type="nucleotide sequence ID" value="NZ_CP133720.1"/>
</dbReference>
<gene>
    <name evidence="8" type="ORF">RF679_09650</name>
</gene>
<dbReference type="InterPro" id="IPR027461">
    <property type="entry name" value="Carboxypeptidase_A_C_sf"/>
</dbReference>
<dbReference type="Proteomes" id="UP001181355">
    <property type="component" value="Chromosome"/>
</dbReference>
<dbReference type="Gene3D" id="3.50.30.60">
    <property type="entry name" value="LD-carboxypeptidase A C-terminal domain-like"/>
    <property type="match status" value="1"/>
</dbReference>
<keyword evidence="4" id="KW-0378">Hydrolase</keyword>
<sequence>MTRFPSLAFSTKRPCIAIVPLSGAASAGTDFKLGEEQLRNAGFEVINYYDPERRFQRFGATDTQRIELFYQALENPEVDLVMSLRGSYGVSRILPYLDFERIAAANKLVIGFSDINALQLAMLAKSNQGSLCGPMFCSDFALTALREFTQSHFQAALREGKSEVVFESDLAQEVELCGPLWGGNLAMLNHLVGTEFMPRMHGGILFLEDVAEHPYRVERMVLQLKMAGVLESQKALIFGDFSAYQLAEHDNGYNFNEMIGFLRQELSIPIFTGLPFGHCADKLSLFQGAQYQLHSNGSSVRLSAHIT</sequence>
<keyword evidence="2" id="KW-0121">Carboxypeptidase</keyword>
<name>A0ABY9RE53_9BURK</name>
<dbReference type="SUPFAM" id="SSF52317">
    <property type="entry name" value="Class I glutamine amidotransferase-like"/>
    <property type="match status" value="1"/>
</dbReference>
<proteinExistence type="inferred from homology"/>
<dbReference type="EMBL" id="CP133720">
    <property type="protein sequence ID" value="WMW78930.1"/>
    <property type="molecule type" value="Genomic_DNA"/>
</dbReference>
<feature type="domain" description="LD-carboxypeptidase N-terminal" evidence="6">
    <location>
        <begin position="16"/>
        <end position="130"/>
    </location>
</feature>